<feature type="region of interest" description="Disordered" evidence="1">
    <location>
        <begin position="308"/>
        <end position="355"/>
    </location>
</feature>
<feature type="compositionally biased region" description="Polar residues" evidence="1">
    <location>
        <begin position="399"/>
        <end position="419"/>
    </location>
</feature>
<dbReference type="AlphaFoldDB" id="A0A1J9P8M2"/>
<dbReference type="OrthoDB" id="4187489at2759"/>
<evidence type="ECO:0000313" key="3">
    <source>
        <dbReference type="Proteomes" id="UP000182235"/>
    </source>
</evidence>
<feature type="compositionally biased region" description="Basic residues" evidence="1">
    <location>
        <begin position="491"/>
        <end position="501"/>
    </location>
</feature>
<feature type="compositionally biased region" description="Polar residues" evidence="1">
    <location>
        <begin position="546"/>
        <end position="561"/>
    </location>
</feature>
<sequence length="625" mass="69312">MAANPLITSAASLLVPWEAPETVTCHCRKCDALLAIAPNLWTSNYPYLYTGSSICVFDNSIVCEPLSESQPTEDGQHRSIICKRCLETVGHGVQKDMFKDGFPQFKFFWSSHSIYLRDITSRDLIPSRFDGVRNESYLGSSGPDTYESSSHRRQINDQSNNTTNELNLHIPSARPASDELNIMGTEWRQTICSLQDEIRHLTTAISSINQTPQVLHDGYELIATALREVRAKGFEIEALKQENHSLRLKSKRLENMQLMRIEQTSALNNRSFAASQDAASQAATFDRRGRPLALCSGGKRPFREEIPFAMDDRNSQLSEAKPTERTSNGYNLATSAVPRPPYNSRPNPVVPENAPLEAMNSDTDELAQPRQVPKYQTLSANVNCSEQRIPSNAIGLPESPNQHQELESSQAYRENPAQTTKRRKRKAPGKTFGGRPRTKSLPATASTTKLPLKKSDPNNAMAHKSPAPTGSLDCPTVGESLIQDKPEPIKRPRRASARLSRRSSLVPPDHENTPQPMTELNQAHSAEGSALTVEVSDVQQTPCQTTAIPLQTIPNSQSDSDNAPLHRENSHPVANEQAGKPTRTTSKSENLRDSAREKRKSKIAARDSLAKLAMQREEALEVVMR</sequence>
<gene>
    <name evidence="2" type="ORF">AJ78_06529</name>
</gene>
<comment type="caution">
    <text evidence="2">The sequence shown here is derived from an EMBL/GenBank/DDBJ whole genome shotgun (WGS) entry which is preliminary data.</text>
</comment>
<feature type="region of interest" description="Disordered" evidence="1">
    <location>
        <begin position="140"/>
        <end position="166"/>
    </location>
</feature>
<dbReference type="VEuPathDB" id="FungiDB:AJ78_06529"/>
<evidence type="ECO:0000313" key="2">
    <source>
        <dbReference type="EMBL" id="OJD12961.1"/>
    </source>
</evidence>
<feature type="compositionally biased region" description="Polar residues" evidence="1">
    <location>
        <begin position="156"/>
        <end position="166"/>
    </location>
</feature>
<dbReference type="Proteomes" id="UP000182235">
    <property type="component" value="Unassembled WGS sequence"/>
</dbReference>
<evidence type="ECO:0000256" key="1">
    <source>
        <dbReference type="SAM" id="MobiDB-lite"/>
    </source>
</evidence>
<name>A0A1J9P8M2_9EURO</name>
<evidence type="ECO:0008006" key="4">
    <source>
        <dbReference type="Google" id="ProtNLM"/>
    </source>
</evidence>
<protein>
    <recommendedName>
        <fullName evidence="4">Mis18 domain-containing protein</fullName>
    </recommendedName>
</protein>
<accession>A0A1J9P8M2</accession>
<keyword evidence="3" id="KW-1185">Reference proteome</keyword>
<dbReference type="EMBL" id="LGRN01000348">
    <property type="protein sequence ID" value="OJD12961.1"/>
    <property type="molecule type" value="Genomic_DNA"/>
</dbReference>
<feature type="region of interest" description="Disordered" evidence="1">
    <location>
        <begin position="546"/>
        <end position="603"/>
    </location>
</feature>
<feature type="region of interest" description="Disordered" evidence="1">
    <location>
        <begin position="391"/>
        <end position="517"/>
    </location>
</feature>
<reference evidence="2 3" key="1">
    <citation type="submission" date="2015-07" db="EMBL/GenBank/DDBJ databases">
        <title>Emmonsia species relationships and genome sequence.</title>
        <authorList>
            <consortium name="The Broad Institute Genomics Platform"/>
            <person name="Cuomo C.A."/>
            <person name="Munoz J.F."/>
            <person name="Imamovic A."/>
            <person name="Priest M.E."/>
            <person name="Young S."/>
            <person name="Clay O.K."/>
            <person name="McEwen J.G."/>
        </authorList>
    </citation>
    <scope>NUCLEOTIDE SEQUENCE [LARGE SCALE GENOMIC DNA]</scope>
    <source>
        <strain evidence="2 3">UAMH 9510</strain>
    </source>
</reference>
<proteinExistence type="predicted"/>
<feature type="compositionally biased region" description="Polar residues" evidence="1">
    <location>
        <begin position="325"/>
        <end position="334"/>
    </location>
</feature>
<organism evidence="2 3">
    <name type="scientific">Emergomyces pasteurianus Ep9510</name>
    <dbReference type="NCBI Taxonomy" id="1447872"/>
    <lineage>
        <taxon>Eukaryota</taxon>
        <taxon>Fungi</taxon>
        <taxon>Dikarya</taxon>
        <taxon>Ascomycota</taxon>
        <taxon>Pezizomycotina</taxon>
        <taxon>Eurotiomycetes</taxon>
        <taxon>Eurotiomycetidae</taxon>
        <taxon>Onygenales</taxon>
        <taxon>Ajellomycetaceae</taxon>
        <taxon>Emergomyces</taxon>
    </lineage>
</organism>